<dbReference type="GO" id="GO:0006508">
    <property type="term" value="P:proteolysis"/>
    <property type="evidence" value="ECO:0007669"/>
    <property type="project" value="UniProtKB-KW"/>
</dbReference>
<dbReference type="SUPFAM" id="SSF49785">
    <property type="entry name" value="Galactose-binding domain-like"/>
    <property type="match status" value="1"/>
</dbReference>
<dbReference type="InterPro" id="IPR035986">
    <property type="entry name" value="PKD_dom_sf"/>
</dbReference>
<comment type="caution">
    <text evidence="5">The sequence shown here is derived from an EMBL/GenBank/DDBJ whole genome shotgun (WGS) entry which is preliminary data.</text>
</comment>
<dbReference type="SUPFAM" id="SSF49299">
    <property type="entry name" value="PKD domain"/>
    <property type="match status" value="1"/>
</dbReference>
<dbReference type="SUPFAM" id="SSF49854">
    <property type="entry name" value="Spermadhesin, CUB domain"/>
    <property type="match status" value="1"/>
</dbReference>
<evidence type="ECO:0000259" key="4">
    <source>
        <dbReference type="PROSITE" id="PS51829"/>
    </source>
</evidence>
<dbReference type="InterPro" id="IPR002884">
    <property type="entry name" value="P_dom"/>
</dbReference>
<dbReference type="Gene3D" id="2.60.120.260">
    <property type="entry name" value="Galactose-binding domain-like"/>
    <property type="match status" value="1"/>
</dbReference>
<gene>
    <name evidence="5" type="ORF">SDC9_61753</name>
</gene>
<accession>A0A644XMU2</accession>
<dbReference type="AlphaFoldDB" id="A0A644XMU2"/>
<feature type="domain" description="PKD" evidence="3">
    <location>
        <begin position="209"/>
        <end position="263"/>
    </location>
</feature>
<organism evidence="5">
    <name type="scientific">bioreactor metagenome</name>
    <dbReference type="NCBI Taxonomy" id="1076179"/>
    <lineage>
        <taxon>unclassified sequences</taxon>
        <taxon>metagenomes</taxon>
        <taxon>ecological metagenomes</taxon>
    </lineage>
</organism>
<evidence type="ECO:0000256" key="2">
    <source>
        <dbReference type="ARBA" id="ARBA00022801"/>
    </source>
</evidence>
<evidence type="ECO:0008006" key="6">
    <source>
        <dbReference type="Google" id="ProtNLM"/>
    </source>
</evidence>
<dbReference type="CDD" id="cd00146">
    <property type="entry name" value="PKD"/>
    <property type="match status" value="1"/>
</dbReference>
<reference evidence="5" key="1">
    <citation type="submission" date="2019-08" db="EMBL/GenBank/DDBJ databases">
        <authorList>
            <person name="Kucharzyk K."/>
            <person name="Murdoch R.W."/>
            <person name="Higgins S."/>
            <person name="Loffler F."/>
        </authorList>
    </citation>
    <scope>NUCLEOTIDE SEQUENCE</scope>
</reference>
<dbReference type="NCBIfam" id="TIGR04131">
    <property type="entry name" value="Bac_Flav_CTERM"/>
    <property type="match status" value="1"/>
</dbReference>
<keyword evidence="2" id="KW-0378">Hydrolase</keyword>
<dbReference type="GO" id="GO:0004252">
    <property type="term" value="F:serine-type endopeptidase activity"/>
    <property type="evidence" value="ECO:0007669"/>
    <property type="project" value="InterPro"/>
</dbReference>
<keyword evidence="1" id="KW-0645">Protease</keyword>
<dbReference type="InterPro" id="IPR008979">
    <property type="entry name" value="Galactose-bd-like_sf"/>
</dbReference>
<dbReference type="InterPro" id="IPR013783">
    <property type="entry name" value="Ig-like_fold"/>
</dbReference>
<dbReference type="InterPro" id="IPR035914">
    <property type="entry name" value="Sperma_CUB_dom_sf"/>
</dbReference>
<dbReference type="EMBL" id="VSSQ01002434">
    <property type="protein sequence ID" value="MPM15384.1"/>
    <property type="molecule type" value="Genomic_DNA"/>
</dbReference>
<proteinExistence type="predicted"/>
<dbReference type="Pfam" id="PF13585">
    <property type="entry name" value="CHU_C"/>
    <property type="match status" value="1"/>
</dbReference>
<dbReference type="PROSITE" id="PS50093">
    <property type="entry name" value="PKD"/>
    <property type="match status" value="1"/>
</dbReference>
<dbReference type="InterPro" id="IPR022409">
    <property type="entry name" value="PKD/Chitinase_dom"/>
</dbReference>
<name>A0A644XMU2_9ZZZZ</name>
<dbReference type="InterPro" id="IPR026341">
    <property type="entry name" value="T9SS_type_B"/>
</dbReference>
<dbReference type="SMART" id="SM00089">
    <property type="entry name" value="PKD"/>
    <property type="match status" value="3"/>
</dbReference>
<sequence length="853" mass="91781">MKKLLVVVFIVSIGLAVSGQTVVNLNASTNGTTQTGCSFWFYDDGTVSGNYTSSQDRSITFASNDVVNTHIKASFASFDIEPGDTLFIYDGPTTASPLIGAYNNNNPLTIPTTMVQASINNASGDLTFRFKTNASTVAAGWNASIDCIPQCQDVLAAIDTLQFSPLPNDSNYVDICHGDIITFAALGFGPGAFPENDLLYHQDSSTTLYVWDFGDGTTDTGRVVDHYYANVQGYDVMLNVTDIRGCTNTQILALRVRISANPIIDIKPLPDICAGDTIDLVVGESATSTIVVAPTGSFQIATEFYDSTTFIPDGPNCGVTCYGTPVTFTTFPAGSSINSASDIASICINMEHTFAGDLSFSIVCPNGTSVVLDSYDNSGGSDLGIANSSDGTPYCDPANNPPGTGWTYCWSEQYPQHGTMNALDAGASPIDSTNTVNNTNYITPENPLSGLIGCPLNGTWSIQICDTWSIDNGYVFWWSLTLLNQTQSGAWSYTVPIDSVSWAGPYIYSTSDSTAYVAPPVSGTYTYTATVWDAFGCHYDTTLNVEVLANPQPDLGADTISCEGSVINLDAGTGDQFFWSTGAITQATTVDVSGTYAVTVTNSNGNVACYGSDTIDVTMVPWASVYLGPDLCETSSVTLDAQNPGFNYQWSNGATTQTITASTTGTYSVSVSYGNYNECSDVDSVYISIIPSPVVDLGPDFQMCKHEYRDFTVTQSSPEYTYLWSTGSTSPHITAQYLPVGPTTYTVTVTGCDSKSDTVTIDVIACDLTIPNIITPTGDGYNDVFEVENLIYYPNSVLMIFNRWGKKIYESSNYMNDWDGEDFADGTYYIILKVNYGNEEYEEHHGTLTIMRQ</sequence>
<dbReference type="Gene3D" id="2.60.120.290">
    <property type="entry name" value="Spermadhesin, CUB domain"/>
    <property type="match status" value="1"/>
</dbReference>
<dbReference type="Gene3D" id="2.60.40.10">
    <property type="entry name" value="Immunoglobulins"/>
    <property type="match status" value="1"/>
</dbReference>
<dbReference type="PROSITE" id="PS51829">
    <property type="entry name" value="P_HOMO_B"/>
    <property type="match status" value="1"/>
</dbReference>
<evidence type="ECO:0000313" key="5">
    <source>
        <dbReference type="EMBL" id="MPM15384.1"/>
    </source>
</evidence>
<feature type="domain" description="P/Homo B" evidence="4">
    <location>
        <begin position="291"/>
        <end position="489"/>
    </location>
</feature>
<dbReference type="Pfam" id="PF18911">
    <property type="entry name" value="PKD_4"/>
    <property type="match status" value="1"/>
</dbReference>
<evidence type="ECO:0000259" key="3">
    <source>
        <dbReference type="PROSITE" id="PS50093"/>
    </source>
</evidence>
<dbReference type="InterPro" id="IPR000601">
    <property type="entry name" value="PKD_dom"/>
</dbReference>
<evidence type="ECO:0000256" key="1">
    <source>
        <dbReference type="ARBA" id="ARBA00022670"/>
    </source>
</evidence>
<protein>
    <recommendedName>
        <fullName evidence="6">PKD domain-containing protein</fullName>
    </recommendedName>
</protein>